<comment type="caution">
    <text evidence="1">The sequence shown here is derived from an EMBL/GenBank/DDBJ whole genome shotgun (WGS) entry which is preliminary data.</text>
</comment>
<dbReference type="Proteomes" id="UP000276282">
    <property type="component" value="Unassembled WGS sequence"/>
</dbReference>
<dbReference type="InterPro" id="IPR009898">
    <property type="entry name" value="DUF1440"/>
</dbReference>
<name>A0A495PY95_9FLAO</name>
<dbReference type="EMBL" id="RBLG01000001">
    <property type="protein sequence ID" value="RKS55239.1"/>
    <property type="molecule type" value="Genomic_DNA"/>
</dbReference>
<gene>
    <name evidence="1" type="ORF">BC962_0198</name>
</gene>
<dbReference type="RefSeq" id="WP_121344068.1">
    <property type="nucleotide sequence ID" value="NZ_RBLG01000001.1"/>
</dbReference>
<evidence type="ECO:0000313" key="1">
    <source>
        <dbReference type="EMBL" id="RKS55239.1"/>
    </source>
</evidence>
<keyword evidence="2" id="KW-1185">Reference proteome</keyword>
<dbReference type="Pfam" id="PF07274">
    <property type="entry name" value="DUF1440"/>
    <property type="match status" value="1"/>
</dbReference>
<sequence>MNLDTFLQKDSYLSNTSRGLISGFVGGLAGTAVKSLIEHFLPVRKIEQKSAQLKIVDDLSTKITGTPISVENEALAEQLVNFPFGASIAAAYGYGKKDKDAMNIADGVIFGATTWVSTHETSLPLVGLESKPTDIPIKMQANELFAHIAFGITTEVVRSFINVRMKRSQNRL</sequence>
<organism evidence="1 2">
    <name type="scientific">Gillisia mitskevichiae</name>
    <dbReference type="NCBI Taxonomy" id="270921"/>
    <lineage>
        <taxon>Bacteria</taxon>
        <taxon>Pseudomonadati</taxon>
        <taxon>Bacteroidota</taxon>
        <taxon>Flavobacteriia</taxon>
        <taxon>Flavobacteriales</taxon>
        <taxon>Flavobacteriaceae</taxon>
        <taxon>Gillisia</taxon>
    </lineage>
</organism>
<proteinExistence type="predicted"/>
<dbReference type="AlphaFoldDB" id="A0A495PY95"/>
<protein>
    <submittedName>
        <fullName evidence="1">Putative membrane protein</fullName>
    </submittedName>
</protein>
<dbReference type="OrthoDB" id="1491441at2"/>
<reference evidence="1 2" key="1">
    <citation type="submission" date="2018-10" db="EMBL/GenBank/DDBJ databases">
        <title>Genomic Encyclopedia of Archaeal and Bacterial Type Strains, Phase II (KMG-II): from individual species to whole genera.</title>
        <authorList>
            <person name="Goeker M."/>
        </authorList>
    </citation>
    <scope>NUCLEOTIDE SEQUENCE [LARGE SCALE GENOMIC DNA]</scope>
    <source>
        <strain evidence="1 2">DSM 19839</strain>
    </source>
</reference>
<evidence type="ECO:0000313" key="2">
    <source>
        <dbReference type="Proteomes" id="UP000276282"/>
    </source>
</evidence>
<accession>A0A495PY95</accession>